<dbReference type="Proteomes" id="UP000814033">
    <property type="component" value="Unassembled WGS sequence"/>
</dbReference>
<reference evidence="1" key="2">
    <citation type="journal article" date="2022" name="New Phytol.">
        <title>Evolutionary transition to the ectomycorrhizal habit in the genomes of a hyperdiverse lineage of mushroom-forming fungi.</title>
        <authorList>
            <person name="Looney B."/>
            <person name="Miyauchi S."/>
            <person name="Morin E."/>
            <person name="Drula E."/>
            <person name="Courty P.E."/>
            <person name="Kohler A."/>
            <person name="Kuo A."/>
            <person name="LaButti K."/>
            <person name="Pangilinan J."/>
            <person name="Lipzen A."/>
            <person name="Riley R."/>
            <person name="Andreopoulos W."/>
            <person name="He G."/>
            <person name="Johnson J."/>
            <person name="Nolan M."/>
            <person name="Tritt A."/>
            <person name="Barry K.W."/>
            <person name="Grigoriev I.V."/>
            <person name="Nagy L.G."/>
            <person name="Hibbett D."/>
            <person name="Henrissat B."/>
            <person name="Matheny P.B."/>
            <person name="Labbe J."/>
            <person name="Martin F.M."/>
        </authorList>
    </citation>
    <scope>NUCLEOTIDE SEQUENCE</scope>
    <source>
        <strain evidence="1">FP105234-sp</strain>
    </source>
</reference>
<name>A0ACB8S257_9AGAM</name>
<evidence type="ECO:0000313" key="1">
    <source>
        <dbReference type="EMBL" id="KAI0050533.1"/>
    </source>
</evidence>
<protein>
    <submittedName>
        <fullName evidence="1">DUF544-domain-containing protein</fullName>
    </submittedName>
</protein>
<gene>
    <name evidence="1" type="ORF">FA95DRAFT_606016</name>
</gene>
<sequence>MESLAESSSSTPVDAPQPEAGPSTAPRAQAATSAAAQEERNALHASHEEVWYLKEIAFTSGEHAQPKRYKVITQNYNGPCSFIAICNILILRDDIHILPENRRSVSYEFLAQLLAEYLLLNSPDVDISAALSMMPLTTKGMDLNPLFTGPTSFRPATTGGELELFASAGIPLVHGWLVDPASPEHAAVSRVADYDAAVNLIVEADVLTRGRLVGADGAAAPGSSGQPSSPLMNEGDQGKVEDAMAVRSFLDSTRSQLTYHGLFTLASLSLPPPPSSRTTDAPTLLALFRNSHLAVLYKHPSGVLYTLASDQVFLNEPSVVWERLEDVDQGGASFVDSAFRLSAPAGGDWAGWVPPPDVTPEELSDQALARQLQQQEDAYAQHAHAQRQEAQRQHELYQQEENRIREQRLRELSSAEKRRKKECIIM</sequence>
<accession>A0ACB8S257</accession>
<dbReference type="EMBL" id="MU275861">
    <property type="protein sequence ID" value="KAI0050533.1"/>
    <property type="molecule type" value="Genomic_DNA"/>
</dbReference>
<organism evidence="1 2">
    <name type="scientific">Auriscalpium vulgare</name>
    <dbReference type="NCBI Taxonomy" id="40419"/>
    <lineage>
        <taxon>Eukaryota</taxon>
        <taxon>Fungi</taxon>
        <taxon>Dikarya</taxon>
        <taxon>Basidiomycota</taxon>
        <taxon>Agaricomycotina</taxon>
        <taxon>Agaricomycetes</taxon>
        <taxon>Russulales</taxon>
        <taxon>Auriscalpiaceae</taxon>
        <taxon>Auriscalpium</taxon>
    </lineage>
</organism>
<evidence type="ECO:0000313" key="2">
    <source>
        <dbReference type="Proteomes" id="UP000814033"/>
    </source>
</evidence>
<proteinExistence type="predicted"/>
<comment type="caution">
    <text evidence="1">The sequence shown here is derived from an EMBL/GenBank/DDBJ whole genome shotgun (WGS) entry which is preliminary data.</text>
</comment>
<keyword evidence="2" id="KW-1185">Reference proteome</keyword>
<reference evidence="1" key="1">
    <citation type="submission" date="2021-02" db="EMBL/GenBank/DDBJ databases">
        <authorList>
            <consortium name="DOE Joint Genome Institute"/>
            <person name="Ahrendt S."/>
            <person name="Looney B.P."/>
            <person name="Miyauchi S."/>
            <person name="Morin E."/>
            <person name="Drula E."/>
            <person name="Courty P.E."/>
            <person name="Chicoki N."/>
            <person name="Fauchery L."/>
            <person name="Kohler A."/>
            <person name="Kuo A."/>
            <person name="Labutti K."/>
            <person name="Pangilinan J."/>
            <person name="Lipzen A."/>
            <person name="Riley R."/>
            <person name="Andreopoulos W."/>
            <person name="He G."/>
            <person name="Johnson J."/>
            <person name="Barry K.W."/>
            <person name="Grigoriev I.V."/>
            <person name="Nagy L."/>
            <person name="Hibbett D."/>
            <person name="Henrissat B."/>
            <person name="Matheny P.B."/>
            <person name="Labbe J."/>
            <person name="Martin F."/>
        </authorList>
    </citation>
    <scope>NUCLEOTIDE SEQUENCE</scope>
    <source>
        <strain evidence="1">FP105234-sp</strain>
    </source>
</reference>